<evidence type="ECO:0000256" key="2">
    <source>
        <dbReference type="SAM" id="Phobius"/>
    </source>
</evidence>
<proteinExistence type="predicted"/>
<evidence type="ECO:0000259" key="3">
    <source>
        <dbReference type="Pfam" id="PF04471"/>
    </source>
</evidence>
<dbReference type="InterPro" id="IPR011856">
    <property type="entry name" value="tRNA_endonuc-like_dom_sf"/>
</dbReference>
<dbReference type="InterPro" id="IPR007560">
    <property type="entry name" value="Restrct_endonuc_IV_Mrr"/>
</dbReference>
<protein>
    <submittedName>
        <fullName evidence="4">Restriction endonuclease</fullName>
    </submittedName>
</protein>
<dbReference type="InterPro" id="IPR011335">
    <property type="entry name" value="Restrct_endonuc-II-like"/>
</dbReference>
<evidence type="ECO:0000313" key="5">
    <source>
        <dbReference type="Proteomes" id="UP000316093"/>
    </source>
</evidence>
<dbReference type="PANTHER" id="PTHR30015:SF7">
    <property type="entry name" value="TYPE IV METHYL-DIRECTED RESTRICTION ENZYME ECOKMRR"/>
    <property type="match status" value="1"/>
</dbReference>
<sequence>MSTAFRPVRHRYEDALSRLSWRDFQRRIAVHFEGAGYVVEQPGVANDADRGIDLVLRRGDETVVVTCKHWSAFQVPHEDVHRLLGQMPVVGATSGLLITSGEFTRTAIDAAARFRHVRLVDGRALRALLGPVEELRPFRLPPPDSPIWAPVTSTPQAGRREPASRAASIAAVAAMLVLAVAMLTLYTWYIRDAHDIRASQGDVAGTDRVYRHAGAAPAPPPFAPPPRPAGTGAEP</sequence>
<dbReference type="InterPro" id="IPR052906">
    <property type="entry name" value="Type_IV_Methyl-Rstrct_Enzyme"/>
</dbReference>
<keyword evidence="4" id="KW-0378">Hydrolase</keyword>
<accession>A0A4Y5YZI3</accession>
<evidence type="ECO:0000256" key="1">
    <source>
        <dbReference type="SAM" id="MobiDB-lite"/>
    </source>
</evidence>
<dbReference type="PANTHER" id="PTHR30015">
    <property type="entry name" value="MRR RESTRICTION SYSTEM PROTEIN"/>
    <property type="match status" value="1"/>
</dbReference>
<evidence type="ECO:0000313" key="4">
    <source>
        <dbReference type="EMBL" id="QDE38341.1"/>
    </source>
</evidence>
<dbReference type="GO" id="GO:0009307">
    <property type="term" value="P:DNA restriction-modification system"/>
    <property type="evidence" value="ECO:0007669"/>
    <property type="project" value="InterPro"/>
</dbReference>
<gene>
    <name evidence="4" type="ORF">FIV34_03555</name>
</gene>
<feature type="transmembrane region" description="Helical" evidence="2">
    <location>
        <begin position="169"/>
        <end position="189"/>
    </location>
</feature>
<dbReference type="SUPFAM" id="SSF52980">
    <property type="entry name" value="Restriction endonuclease-like"/>
    <property type="match status" value="1"/>
</dbReference>
<dbReference type="GO" id="GO:0003677">
    <property type="term" value="F:DNA binding"/>
    <property type="evidence" value="ECO:0007669"/>
    <property type="project" value="InterPro"/>
</dbReference>
<dbReference type="Gene3D" id="3.40.1350.10">
    <property type="match status" value="1"/>
</dbReference>
<dbReference type="KEGG" id="lpy:FIV34_03555"/>
<dbReference type="RefSeq" id="WP_139979745.1">
    <property type="nucleotide sequence ID" value="NZ_CP041046.1"/>
</dbReference>
<keyword evidence="4" id="KW-0540">Nuclease</keyword>
<keyword evidence="2" id="KW-0812">Transmembrane</keyword>
<keyword evidence="5" id="KW-1185">Reference proteome</keyword>
<dbReference type="Proteomes" id="UP000316093">
    <property type="component" value="Chromosome"/>
</dbReference>
<reference evidence="4 5" key="1">
    <citation type="submission" date="2019-06" db="EMBL/GenBank/DDBJ databases">
        <title>A complete genome sequence for Luteibacter pinisoli MAH-14.</title>
        <authorList>
            <person name="Baltrus D.A."/>
        </authorList>
    </citation>
    <scope>NUCLEOTIDE SEQUENCE [LARGE SCALE GENOMIC DNA]</scope>
    <source>
        <strain evidence="4 5">MAH-14</strain>
    </source>
</reference>
<dbReference type="Pfam" id="PF04471">
    <property type="entry name" value="Mrr_cat"/>
    <property type="match status" value="1"/>
</dbReference>
<feature type="region of interest" description="Disordered" evidence="1">
    <location>
        <begin position="209"/>
        <end position="235"/>
    </location>
</feature>
<name>A0A4Y5YZI3_9GAMM</name>
<feature type="compositionally biased region" description="Pro residues" evidence="1">
    <location>
        <begin position="217"/>
        <end position="228"/>
    </location>
</feature>
<dbReference type="EMBL" id="CP041046">
    <property type="protein sequence ID" value="QDE38341.1"/>
    <property type="molecule type" value="Genomic_DNA"/>
</dbReference>
<keyword evidence="4" id="KW-0255">Endonuclease</keyword>
<keyword evidence="2" id="KW-1133">Transmembrane helix</keyword>
<dbReference type="OrthoDB" id="5782056at2"/>
<dbReference type="GO" id="GO:0015666">
    <property type="term" value="F:restriction endodeoxyribonuclease activity"/>
    <property type="evidence" value="ECO:0007669"/>
    <property type="project" value="TreeGrafter"/>
</dbReference>
<feature type="domain" description="Restriction endonuclease type IV Mrr" evidence="3">
    <location>
        <begin position="17"/>
        <end position="129"/>
    </location>
</feature>
<keyword evidence="2" id="KW-0472">Membrane</keyword>
<organism evidence="4 5">
    <name type="scientific">Luteibacter pinisoli</name>
    <dbReference type="NCBI Taxonomy" id="2589080"/>
    <lineage>
        <taxon>Bacteria</taxon>
        <taxon>Pseudomonadati</taxon>
        <taxon>Pseudomonadota</taxon>
        <taxon>Gammaproteobacteria</taxon>
        <taxon>Lysobacterales</taxon>
        <taxon>Rhodanobacteraceae</taxon>
        <taxon>Luteibacter</taxon>
    </lineage>
</organism>
<dbReference type="AlphaFoldDB" id="A0A4Y5YZI3"/>